<accession>A0ABN9U4J6</accession>
<gene>
    <name evidence="2" type="ORF">PCOR1329_LOCUS45154</name>
</gene>
<feature type="region of interest" description="Disordered" evidence="1">
    <location>
        <begin position="1"/>
        <end position="68"/>
    </location>
</feature>
<organism evidence="2 3">
    <name type="scientific">Prorocentrum cordatum</name>
    <dbReference type="NCBI Taxonomy" id="2364126"/>
    <lineage>
        <taxon>Eukaryota</taxon>
        <taxon>Sar</taxon>
        <taxon>Alveolata</taxon>
        <taxon>Dinophyceae</taxon>
        <taxon>Prorocentrales</taxon>
        <taxon>Prorocentraceae</taxon>
        <taxon>Prorocentrum</taxon>
    </lineage>
</organism>
<reference evidence="2" key="1">
    <citation type="submission" date="2023-10" db="EMBL/GenBank/DDBJ databases">
        <authorList>
            <person name="Chen Y."/>
            <person name="Shah S."/>
            <person name="Dougan E. K."/>
            <person name="Thang M."/>
            <person name="Chan C."/>
        </authorList>
    </citation>
    <scope>NUCLEOTIDE SEQUENCE [LARGE SCALE GENOMIC DNA]</scope>
</reference>
<protein>
    <submittedName>
        <fullName evidence="2">Uncharacterized protein</fullName>
    </submittedName>
</protein>
<name>A0ABN9U4J6_9DINO</name>
<sequence length="445" mass="48527">MGPPPLVPSPQAGPQILGPLEGPTTPGSSGPAHPPRAVRGRARQPPSGGPRRSAVGAGLRLRPGGCPTPVVQELRDRGDQCGVQGELLRPVSYDPFLLCLHADGKHCGPPALAVDDARSRGDEYSQKAMEKITLRFPLGMHRGGGELDFLGEQLEQRPDKSVKVSPKSMVEDIELTNIPAVWEWRTSWRAIGWCASARISLWRAPVDPTHRPGDLHDIRHRGDAAWANAKDQGSQAGWIIMAGDIRISRGSWGNTSPLPWRSHRLARKVPSSLAAETLGADEGLANGIYLRAMFARLAFPGLMAWTAPETGGAFPLIAVADSKCLYDHLDIMSAGPCKDWRTALDIAILRGNLKDREARIRWSTLSRRNGCADLLRGVSQKKGSSWTSRKVERSVFEEERQSRVTRRGAFGRLTRPSETTSSPGSEHACPVILRLDHCPLSHLHV</sequence>
<proteinExistence type="predicted"/>
<keyword evidence="3" id="KW-1185">Reference proteome</keyword>
<dbReference type="EMBL" id="CAUYUJ010015427">
    <property type="protein sequence ID" value="CAK0853800.1"/>
    <property type="molecule type" value="Genomic_DNA"/>
</dbReference>
<dbReference type="Proteomes" id="UP001189429">
    <property type="component" value="Unassembled WGS sequence"/>
</dbReference>
<evidence type="ECO:0000313" key="3">
    <source>
        <dbReference type="Proteomes" id="UP001189429"/>
    </source>
</evidence>
<feature type="region of interest" description="Disordered" evidence="1">
    <location>
        <begin position="407"/>
        <end position="426"/>
    </location>
</feature>
<evidence type="ECO:0000256" key="1">
    <source>
        <dbReference type="SAM" id="MobiDB-lite"/>
    </source>
</evidence>
<comment type="caution">
    <text evidence="2">The sequence shown here is derived from an EMBL/GenBank/DDBJ whole genome shotgun (WGS) entry which is preliminary data.</text>
</comment>
<evidence type="ECO:0000313" key="2">
    <source>
        <dbReference type="EMBL" id="CAK0853800.1"/>
    </source>
</evidence>